<dbReference type="RefSeq" id="WP_129224875.1">
    <property type="nucleotide sequence ID" value="NZ_QYBB01000005.1"/>
</dbReference>
<dbReference type="Gene3D" id="3.20.20.450">
    <property type="entry name" value="EAL domain"/>
    <property type="match status" value="1"/>
</dbReference>
<name>A0A4Q2UC41_9HYPH</name>
<keyword evidence="4" id="KW-1185">Reference proteome</keyword>
<evidence type="ECO:0000313" key="3">
    <source>
        <dbReference type="EMBL" id="RYC32821.1"/>
    </source>
</evidence>
<organism evidence="3 4">
    <name type="scientific">Lichenibacterium minor</name>
    <dbReference type="NCBI Taxonomy" id="2316528"/>
    <lineage>
        <taxon>Bacteria</taxon>
        <taxon>Pseudomonadati</taxon>
        <taxon>Pseudomonadota</taxon>
        <taxon>Alphaproteobacteria</taxon>
        <taxon>Hyphomicrobiales</taxon>
        <taxon>Lichenihabitantaceae</taxon>
        <taxon>Lichenibacterium</taxon>
    </lineage>
</organism>
<dbReference type="OrthoDB" id="23692at2"/>
<protein>
    <submittedName>
        <fullName evidence="3">EAL domain-containing protein</fullName>
    </submittedName>
</protein>
<dbReference type="SUPFAM" id="SSF55073">
    <property type="entry name" value="Nucleotide cyclase"/>
    <property type="match status" value="1"/>
</dbReference>
<dbReference type="PROSITE" id="PS50883">
    <property type="entry name" value="EAL"/>
    <property type="match status" value="1"/>
</dbReference>
<dbReference type="CDD" id="cd00130">
    <property type="entry name" value="PAS"/>
    <property type="match status" value="1"/>
</dbReference>
<dbReference type="SMART" id="SM00091">
    <property type="entry name" value="PAS"/>
    <property type="match status" value="1"/>
</dbReference>
<dbReference type="InterPro" id="IPR000014">
    <property type="entry name" value="PAS"/>
</dbReference>
<evidence type="ECO:0000259" key="1">
    <source>
        <dbReference type="PROSITE" id="PS50883"/>
    </source>
</evidence>
<dbReference type="PANTHER" id="PTHR44757:SF2">
    <property type="entry name" value="BIOFILM ARCHITECTURE MAINTENANCE PROTEIN MBAA"/>
    <property type="match status" value="1"/>
</dbReference>
<dbReference type="NCBIfam" id="TIGR00229">
    <property type="entry name" value="sensory_box"/>
    <property type="match status" value="1"/>
</dbReference>
<gene>
    <name evidence="3" type="ORF">D3273_07000</name>
</gene>
<dbReference type="Pfam" id="PF12860">
    <property type="entry name" value="PAS_7"/>
    <property type="match status" value="1"/>
</dbReference>
<dbReference type="Pfam" id="PF00563">
    <property type="entry name" value="EAL"/>
    <property type="match status" value="1"/>
</dbReference>
<dbReference type="InterPro" id="IPR029787">
    <property type="entry name" value="Nucleotide_cyclase"/>
</dbReference>
<evidence type="ECO:0000259" key="2">
    <source>
        <dbReference type="PROSITE" id="PS50887"/>
    </source>
</evidence>
<proteinExistence type="predicted"/>
<dbReference type="Proteomes" id="UP000290759">
    <property type="component" value="Unassembled WGS sequence"/>
</dbReference>
<dbReference type="InterPro" id="IPR001633">
    <property type="entry name" value="EAL_dom"/>
</dbReference>
<evidence type="ECO:0000313" key="4">
    <source>
        <dbReference type="Proteomes" id="UP000290759"/>
    </source>
</evidence>
<dbReference type="InterPro" id="IPR035965">
    <property type="entry name" value="PAS-like_dom_sf"/>
</dbReference>
<dbReference type="SMART" id="SM00052">
    <property type="entry name" value="EAL"/>
    <property type="match status" value="1"/>
</dbReference>
<dbReference type="CDD" id="cd01949">
    <property type="entry name" value="GGDEF"/>
    <property type="match status" value="1"/>
</dbReference>
<dbReference type="PROSITE" id="PS50887">
    <property type="entry name" value="GGDEF"/>
    <property type="match status" value="1"/>
</dbReference>
<dbReference type="NCBIfam" id="TIGR00254">
    <property type="entry name" value="GGDEF"/>
    <property type="match status" value="1"/>
</dbReference>
<dbReference type="PANTHER" id="PTHR44757">
    <property type="entry name" value="DIGUANYLATE CYCLASE DGCP"/>
    <property type="match status" value="1"/>
</dbReference>
<dbReference type="SUPFAM" id="SSF141868">
    <property type="entry name" value="EAL domain-like"/>
    <property type="match status" value="1"/>
</dbReference>
<feature type="domain" description="EAL" evidence="1">
    <location>
        <begin position="553"/>
        <end position="801"/>
    </location>
</feature>
<dbReference type="Gene3D" id="3.30.70.270">
    <property type="match status" value="1"/>
</dbReference>
<accession>A0A4Q2UC41</accession>
<dbReference type="CDD" id="cd01948">
    <property type="entry name" value="EAL"/>
    <property type="match status" value="1"/>
</dbReference>
<reference evidence="3 4" key="2">
    <citation type="submission" date="2019-02" db="EMBL/GenBank/DDBJ databases">
        <title>'Lichenibacterium ramalinii' gen. nov. sp. nov., 'Lichenibacterium minor' gen. nov. sp. nov.</title>
        <authorList>
            <person name="Pankratov T."/>
        </authorList>
    </citation>
    <scope>NUCLEOTIDE SEQUENCE [LARGE SCALE GENOMIC DNA]</scope>
    <source>
        <strain evidence="3 4">RmlP026</strain>
    </source>
</reference>
<dbReference type="AlphaFoldDB" id="A0A4Q2UC41"/>
<dbReference type="InterPro" id="IPR052155">
    <property type="entry name" value="Biofilm_reg_signaling"/>
</dbReference>
<dbReference type="SUPFAM" id="SSF55785">
    <property type="entry name" value="PYP-like sensor domain (PAS domain)"/>
    <property type="match status" value="1"/>
</dbReference>
<sequence length="807" mass="84920">MLSLKAGKIILLGATCGLLAAAVNVSSMIAARQGELGVASHCAACAAASGVELEFARLEQRIAAALTPASAVGVEDVRLRFDRLGERVMALDAPDVRALLDRAPEAAATADRLAALMDRLAPMLDRIGRPEVGAAALQLMAPLDFELSRLSATADRLGEARAAAGQAELARLYTVFTAVLSSLFAFGAALSALLFWHNRKLGEVRDRLAASTAGLEAASLTLASANAETTAAAVELQARNAVLDRRDRELGLQNKRFDAALNNMSMALCMVDADDRLVVYNQRFADLFGLDFAPIPGLSFADLVAMAAGPWLAQVHARQRTLSTEGDAVESFVQDLPPGPGAAPDARRTLSVLHRPMRDGGWVATYDDITQRRQAEARIAFLARHDPLTGLLNRTALVEYLDAAMADAERRGSGVAVHCIDLDGFKEVNDGFGHGTGDELLREVGRRLVAQAGSGAVARLGGDEFAVVQAGADPAAAEALALRLKAALGEPSGIAGVDRRTTACAGHAVAPSGADGADGLLKNALLALAAAKLAGPGAVRAFVPDMDAARRARRALEADLRQALGAGQFDVFFQPLVDVRRLAITGFEALLRWRHPARGLVSPAEFIPVAEEIGLIGEIGAWVLAEACRRAAGWPGEQTVAVNLSPAQFGVTDLAAAVDAALAASGLHPHRLELEITESVPLGDDSLAALHALKERGIRIAMDDFGTGYSSLSYLRRFPFDKIKIDQSFVRELASRPDCIKIVRSITALGASLGMTTTAEGVETAEQFAQLQAAGCDQVQGYHFGRPRPGAELVFDLGPDLRPAAAA</sequence>
<feature type="domain" description="GGDEF" evidence="2">
    <location>
        <begin position="413"/>
        <end position="544"/>
    </location>
</feature>
<dbReference type="InterPro" id="IPR043128">
    <property type="entry name" value="Rev_trsase/Diguanyl_cyclase"/>
</dbReference>
<reference evidence="3 4" key="1">
    <citation type="submission" date="2018-12" db="EMBL/GenBank/DDBJ databases">
        <authorList>
            <person name="Grouzdev D.S."/>
            <person name="Krutkina M.S."/>
        </authorList>
    </citation>
    <scope>NUCLEOTIDE SEQUENCE [LARGE SCALE GENOMIC DNA]</scope>
    <source>
        <strain evidence="3 4">RmlP026</strain>
    </source>
</reference>
<comment type="caution">
    <text evidence="3">The sequence shown here is derived from an EMBL/GenBank/DDBJ whole genome shotgun (WGS) entry which is preliminary data.</text>
</comment>
<dbReference type="SMART" id="SM00267">
    <property type="entry name" value="GGDEF"/>
    <property type="match status" value="1"/>
</dbReference>
<dbReference type="InterPro" id="IPR000160">
    <property type="entry name" value="GGDEF_dom"/>
</dbReference>
<dbReference type="InterPro" id="IPR035919">
    <property type="entry name" value="EAL_sf"/>
</dbReference>
<dbReference type="EMBL" id="QYBB01000005">
    <property type="protein sequence ID" value="RYC32821.1"/>
    <property type="molecule type" value="Genomic_DNA"/>
</dbReference>
<dbReference type="Pfam" id="PF00990">
    <property type="entry name" value="GGDEF"/>
    <property type="match status" value="1"/>
</dbReference>
<dbReference type="Gene3D" id="3.30.450.20">
    <property type="entry name" value="PAS domain"/>
    <property type="match status" value="1"/>
</dbReference>